<dbReference type="InterPro" id="IPR050864">
    <property type="entry name" value="Bacterial_PTS_Sugar_Transport"/>
</dbReference>
<evidence type="ECO:0000259" key="7">
    <source>
        <dbReference type="PROSITE" id="PS51099"/>
    </source>
</evidence>
<evidence type="ECO:0000256" key="4">
    <source>
        <dbReference type="ARBA" id="ARBA00022679"/>
    </source>
</evidence>
<dbReference type="AlphaFoldDB" id="A0ABD7YXC3"/>
<dbReference type="CDD" id="cd05569">
    <property type="entry name" value="PTS_IIB_fructose"/>
    <property type="match status" value="1"/>
</dbReference>
<dbReference type="InterPro" id="IPR036095">
    <property type="entry name" value="PTS_EIIB-like_sf"/>
</dbReference>
<dbReference type="PROSITE" id="PS51099">
    <property type="entry name" value="PTS_EIIB_TYPE_2"/>
    <property type="match status" value="1"/>
</dbReference>
<keyword evidence="1" id="KW-0813">Transport</keyword>
<sequence>MNIVGVTSCTVGIAHTYMAREKLITTAKELGMVAHIETQGSAGTENKLTDEDIRNADVAIIAADVAITGEERFSGIPVVKVPTNTAIQTPQSLLKTVEKKLKAAGKV</sequence>
<dbReference type="PANTHER" id="PTHR30505:SF0">
    <property type="entry name" value="FRUCTOSE-LIKE PTS SYSTEM EIIBC COMPONENT-RELATED"/>
    <property type="match status" value="1"/>
</dbReference>
<dbReference type="Pfam" id="PF02302">
    <property type="entry name" value="PTS_IIB"/>
    <property type="match status" value="1"/>
</dbReference>
<geneLocation type="plasmid" evidence="8 9">
    <name>unnamed1</name>
</geneLocation>
<reference evidence="8 9" key="1">
    <citation type="submission" date="2022-12" db="EMBL/GenBank/DDBJ databases">
        <title>Assessment of beneficial effects and identification of host adaptation-associated genes of Ligilactobacillus salivarius isolated from Meles meles.</title>
        <authorList>
            <person name="Wang Y."/>
        </authorList>
    </citation>
    <scope>NUCLEOTIDE SEQUENCE [LARGE SCALE GENOMIC DNA]</scope>
    <source>
        <strain evidence="8 9">S35</strain>
        <plasmid evidence="8 9">unnamed1</plasmid>
    </source>
</reference>
<dbReference type="NCBIfam" id="TIGR00829">
    <property type="entry name" value="FRU"/>
    <property type="match status" value="1"/>
</dbReference>
<dbReference type="Gene3D" id="3.40.50.2300">
    <property type="match status" value="1"/>
</dbReference>
<keyword evidence="6" id="KW-0418">Kinase</keyword>
<keyword evidence="3" id="KW-0762">Sugar transport</keyword>
<evidence type="ECO:0000256" key="5">
    <source>
        <dbReference type="ARBA" id="ARBA00022683"/>
    </source>
</evidence>
<organism evidence="8 9">
    <name type="scientific">Ligilactobacillus salivarius</name>
    <dbReference type="NCBI Taxonomy" id="1624"/>
    <lineage>
        <taxon>Bacteria</taxon>
        <taxon>Bacillati</taxon>
        <taxon>Bacillota</taxon>
        <taxon>Bacilli</taxon>
        <taxon>Lactobacillales</taxon>
        <taxon>Lactobacillaceae</taxon>
        <taxon>Ligilactobacillus</taxon>
    </lineage>
</organism>
<dbReference type="SUPFAM" id="SSF52794">
    <property type="entry name" value="PTS system IIB component-like"/>
    <property type="match status" value="1"/>
</dbReference>
<dbReference type="GO" id="GO:0016301">
    <property type="term" value="F:kinase activity"/>
    <property type="evidence" value="ECO:0007669"/>
    <property type="project" value="UniProtKB-KW"/>
</dbReference>
<feature type="domain" description="PTS EIIB type-2" evidence="7">
    <location>
        <begin position="1"/>
        <end position="99"/>
    </location>
</feature>
<keyword evidence="4 8" id="KW-0808">Transferase</keyword>
<name>A0ABD7YXC3_9LACO</name>
<dbReference type="GO" id="GO:0009401">
    <property type="term" value="P:phosphoenolpyruvate-dependent sugar phosphotransferase system"/>
    <property type="evidence" value="ECO:0007669"/>
    <property type="project" value="UniProtKB-KW"/>
</dbReference>
<dbReference type="RefSeq" id="WP_201898652.1">
    <property type="nucleotide sequence ID" value="NZ_CP114502.1"/>
</dbReference>
<dbReference type="InterPro" id="IPR013011">
    <property type="entry name" value="PTS_EIIB_2"/>
</dbReference>
<gene>
    <name evidence="8" type="ORF">O2U02_10370</name>
</gene>
<evidence type="ECO:0000313" key="8">
    <source>
        <dbReference type="EMBL" id="WHS18636.1"/>
    </source>
</evidence>
<evidence type="ECO:0000256" key="6">
    <source>
        <dbReference type="ARBA" id="ARBA00022777"/>
    </source>
</evidence>
<evidence type="ECO:0000256" key="2">
    <source>
        <dbReference type="ARBA" id="ARBA00022553"/>
    </source>
</evidence>
<evidence type="ECO:0000256" key="3">
    <source>
        <dbReference type="ARBA" id="ARBA00022597"/>
    </source>
</evidence>
<accession>A0ABD7YXC3</accession>
<evidence type="ECO:0000313" key="9">
    <source>
        <dbReference type="Proteomes" id="UP001224533"/>
    </source>
</evidence>
<dbReference type="EMBL" id="CP114510">
    <property type="protein sequence ID" value="WHS18636.1"/>
    <property type="molecule type" value="Genomic_DNA"/>
</dbReference>
<keyword evidence="2" id="KW-0597">Phosphoprotein</keyword>
<dbReference type="EC" id="2.7.1.202" evidence="8"/>
<keyword evidence="8" id="KW-0614">Plasmid</keyword>
<dbReference type="InterPro" id="IPR003353">
    <property type="entry name" value="PTS_IIB_fruc"/>
</dbReference>
<proteinExistence type="predicted"/>
<dbReference type="Proteomes" id="UP001224533">
    <property type="component" value="Plasmid unnamed1"/>
</dbReference>
<dbReference type="PANTHER" id="PTHR30505">
    <property type="entry name" value="FRUCTOSE-LIKE PERMEASE"/>
    <property type="match status" value="1"/>
</dbReference>
<protein>
    <submittedName>
        <fullName evidence="8">Fructose PTS transporter subunit IIB</fullName>
        <ecNumber evidence="8">2.7.1.202</ecNumber>
    </submittedName>
</protein>
<dbReference type="InterPro" id="IPR003501">
    <property type="entry name" value="PTS_EIIB_2/3"/>
</dbReference>
<keyword evidence="5" id="KW-0598">Phosphotransferase system</keyword>
<evidence type="ECO:0000256" key="1">
    <source>
        <dbReference type="ARBA" id="ARBA00022448"/>
    </source>
</evidence>